<keyword evidence="8" id="KW-0282">Flagellum</keyword>
<dbReference type="RefSeq" id="WP_012543780.1">
    <property type="nucleotide sequence ID" value="NC_011295.1"/>
</dbReference>
<dbReference type="Gene3D" id="3.40.50.12790">
    <property type="entry name" value="FHIPEP family, domain 4"/>
    <property type="match status" value="1"/>
</dbReference>
<dbReference type="GO" id="GO:0005886">
    <property type="term" value="C:plasma membrane"/>
    <property type="evidence" value="ECO:0007669"/>
    <property type="project" value="UniProtKB-SubCell"/>
</dbReference>
<keyword evidence="6 7" id="KW-0472">Membrane</keyword>
<keyword evidence="3" id="KW-1003">Cell membrane</keyword>
<dbReference type="Gene3D" id="1.10.8.540">
    <property type="entry name" value="FHIPEP family, domain 3"/>
    <property type="match status" value="1"/>
</dbReference>
<dbReference type="Gene3D" id="3.40.30.60">
    <property type="entry name" value="FHIPEP family, domain 1"/>
    <property type="match status" value="1"/>
</dbReference>
<feature type="transmembrane region" description="Helical" evidence="7">
    <location>
        <begin position="99"/>
        <end position="119"/>
    </location>
</feature>
<feature type="transmembrane region" description="Helical" evidence="7">
    <location>
        <begin position="5"/>
        <end position="22"/>
    </location>
</feature>
<dbReference type="STRING" id="309798.COPRO5265_0337"/>
<comment type="subcellular location">
    <subcellularLocation>
        <location evidence="1">Cell membrane</location>
        <topology evidence="1">Multi-pass membrane protein</topology>
    </subcellularLocation>
</comment>
<gene>
    <name evidence="8" type="ordered locus">COPRO5265_0337</name>
</gene>
<dbReference type="InterPro" id="IPR042194">
    <property type="entry name" value="FHIPEP_1"/>
</dbReference>
<dbReference type="AlphaFoldDB" id="B5Y7F7"/>
<keyword evidence="4 7" id="KW-0812">Transmembrane</keyword>
<feature type="transmembrane region" description="Helical" evidence="7">
    <location>
        <begin position="219"/>
        <end position="246"/>
    </location>
</feature>
<feature type="transmembrane region" description="Helical" evidence="7">
    <location>
        <begin position="59"/>
        <end position="79"/>
    </location>
</feature>
<evidence type="ECO:0000256" key="1">
    <source>
        <dbReference type="ARBA" id="ARBA00004651"/>
    </source>
</evidence>
<protein>
    <submittedName>
        <fullName evidence="8">Flagellar biosynthesis protein FlhA</fullName>
    </submittedName>
</protein>
<keyword evidence="9" id="KW-1185">Reference proteome</keyword>
<name>B5Y7F7_COPPD</name>
<evidence type="ECO:0000256" key="3">
    <source>
        <dbReference type="ARBA" id="ARBA00022475"/>
    </source>
</evidence>
<evidence type="ECO:0000256" key="5">
    <source>
        <dbReference type="ARBA" id="ARBA00022989"/>
    </source>
</evidence>
<evidence type="ECO:0000256" key="7">
    <source>
        <dbReference type="SAM" id="Phobius"/>
    </source>
</evidence>
<proteinExistence type="inferred from homology"/>
<keyword evidence="8" id="KW-0969">Cilium</keyword>
<keyword evidence="8" id="KW-0966">Cell projection</keyword>
<dbReference type="PANTHER" id="PTHR30161:SF1">
    <property type="entry name" value="FLAGELLAR BIOSYNTHESIS PROTEIN FLHA-RELATED"/>
    <property type="match status" value="1"/>
</dbReference>
<feature type="transmembrane region" description="Helical" evidence="7">
    <location>
        <begin position="189"/>
        <end position="207"/>
    </location>
</feature>
<accession>B5Y7F7</accession>
<dbReference type="InterPro" id="IPR042196">
    <property type="entry name" value="FHIPEP_4"/>
</dbReference>
<keyword evidence="5 7" id="KW-1133">Transmembrane helix</keyword>
<dbReference type="InterPro" id="IPR001712">
    <property type="entry name" value="T3SS_FHIPEP"/>
</dbReference>
<sequence length="671" mass="72969">MSGLYTTLFVIVGIFMLMVPVPSMVLDVLFAFNLVFSLLVLMISLYTRSATEFSSFPSLMLFAVFFHLVLIVSSARAILVTGNPGALATAFGKLIMGQGNWVVGLVIFVVLLIVQYMVITSGQQRISEVAARFTLDAMPGRQMAIDADLSAGFITPEEARRQRDSLRKESDFFGAMDGASRFVRGETMASALAAVVNALGGMVVGLLKGEAAVDALLHYLGVAIGVALQIAISSLALSLSAALLVARVSSEQSLGEEITSELMAFPGLVRILGIVLLVTSLLPGVPKLLLIPLGVLLIWFGRTPKPAAETALPEQVEAKRLYEQLSEPEAMLGFVGVDAVELEFGYELLPLFDTTSGQDILDSIALLRKNLSEEFGFPIPGIRIHDNLGLKPNQYRIKLRGVTAGEGILEMGLLLAMGEGSDLEKVSGVPTKEPVFNLDAKWIPPSDKLKAEAAGLTVVDCGTIVITHLGEVLKSSLADLITRQNIKDIVDYVGRSHPAVVEELQQVASLGDVEFVFRYLLQERLPVRDVVRVFELITDSLRASRDLREAGELARKACVPYLLETLAEEEGTIKVITLKPDMERALIESYQPGSEIGFALSGENLRKIIDEIKKAWEMSHSYAENAVLVVHPRIRRALWELLSRQGLKELTVLSYNEIMDAKYVVVGSVGA</sequence>
<reference evidence="8 9" key="2">
    <citation type="journal article" date="2014" name="Genome Announc.">
        <title>Complete Genome Sequence of Coprothermobacter proteolyticus DSM 5265.</title>
        <authorList>
            <person name="Alexiev A."/>
            <person name="Coil D.A."/>
            <person name="Badger J.H."/>
            <person name="Enticknap J."/>
            <person name="Ward N."/>
            <person name="Robb F.T."/>
            <person name="Eisen J.A."/>
        </authorList>
    </citation>
    <scope>NUCLEOTIDE SEQUENCE [LARGE SCALE GENOMIC DNA]</scope>
    <source>
        <strain evidence="9">ATCC 35245 / DSM 5265 / OCM 4 / BT</strain>
    </source>
</reference>
<dbReference type="InterPro" id="IPR042193">
    <property type="entry name" value="FHIPEP_3"/>
</dbReference>
<comment type="similarity">
    <text evidence="2">Belongs to the FHIPEP (flagella/HR/invasion proteins export pore) family.</text>
</comment>
<evidence type="ECO:0000256" key="2">
    <source>
        <dbReference type="ARBA" id="ARBA00008835"/>
    </source>
</evidence>
<feature type="transmembrane region" description="Helical" evidence="7">
    <location>
        <begin position="28"/>
        <end position="47"/>
    </location>
</feature>
<dbReference type="Proteomes" id="UP000001732">
    <property type="component" value="Chromosome"/>
</dbReference>
<evidence type="ECO:0000313" key="8">
    <source>
        <dbReference type="EMBL" id="ACI17128.1"/>
    </source>
</evidence>
<dbReference type="OrthoDB" id="9759185at2"/>
<dbReference type="KEGG" id="cpo:COPRO5265_0337"/>
<feature type="transmembrane region" description="Helical" evidence="7">
    <location>
        <begin position="267"/>
        <end position="300"/>
    </location>
</feature>
<dbReference type="PIRSF" id="PIRSF005419">
    <property type="entry name" value="FlhA"/>
    <property type="match status" value="1"/>
</dbReference>
<dbReference type="eggNOG" id="COG1298">
    <property type="taxonomic scope" value="Bacteria"/>
</dbReference>
<dbReference type="GO" id="GO:0009306">
    <property type="term" value="P:protein secretion"/>
    <property type="evidence" value="ECO:0007669"/>
    <property type="project" value="InterPro"/>
</dbReference>
<dbReference type="Pfam" id="PF00771">
    <property type="entry name" value="FHIPEP"/>
    <property type="match status" value="1"/>
</dbReference>
<dbReference type="EMBL" id="CP001145">
    <property type="protein sequence ID" value="ACI17128.1"/>
    <property type="molecule type" value="Genomic_DNA"/>
</dbReference>
<dbReference type="HOGENOM" id="CLU_015346_3_0_9"/>
<evidence type="ECO:0000313" key="9">
    <source>
        <dbReference type="Proteomes" id="UP000001732"/>
    </source>
</evidence>
<dbReference type="PRINTS" id="PR00949">
    <property type="entry name" value="TYPE3IMAPROT"/>
</dbReference>
<evidence type="ECO:0000256" key="4">
    <source>
        <dbReference type="ARBA" id="ARBA00022692"/>
    </source>
</evidence>
<reference evidence="9" key="1">
    <citation type="submission" date="2008-08" db="EMBL/GenBank/DDBJ databases">
        <title>The complete genome sequence of Coprothermobacter proteolyticus strain ATCC 5245 / DSM 5265 / BT.</title>
        <authorList>
            <person name="Dodson R.J."/>
            <person name="Durkin A.S."/>
            <person name="Wu M."/>
            <person name="Eisen J."/>
            <person name="Sutton G."/>
        </authorList>
    </citation>
    <scope>NUCLEOTIDE SEQUENCE [LARGE SCALE GENOMIC DNA]</scope>
    <source>
        <strain evidence="9">ATCC 35245 / DSM 5265 / OCM 4 / BT</strain>
    </source>
</reference>
<dbReference type="PANTHER" id="PTHR30161">
    <property type="entry name" value="FLAGELLAR EXPORT PROTEIN, MEMBRANE FLHA SUBUNIT-RELATED"/>
    <property type="match status" value="1"/>
</dbReference>
<evidence type="ECO:0000256" key="6">
    <source>
        <dbReference type="ARBA" id="ARBA00023136"/>
    </source>
</evidence>
<organism evidence="8 9">
    <name type="scientific">Coprothermobacter proteolyticus (strain ATCC 35245 / DSM 5265 / OCM 4 / BT)</name>
    <dbReference type="NCBI Taxonomy" id="309798"/>
    <lineage>
        <taxon>Bacteria</taxon>
        <taxon>Pseudomonadati</taxon>
        <taxon>Coprothermobacterota</taxon>
        <taxon>Coprothermobacteria</taxon>
        <taxon>Coprothermobacterales</taxon>
        <taxon>Coprothermobacteraceae</taxon>
        <taxon>Coprothermobacter</taxon>
    </lineage>
</organism>
<dbReference type="GO" id="GO:0044780">
    <property type="term" value="P:bacterial-type flagellum assembly"/>
    <property type="evidence" value="ECO:0007669"/>
    <property type="project" value="TreeGrafter"/>
</dbReference>